<reference evidence="2" key="1">
    <citation type="submission" date="2022-11" db="EMBL/GenBank/DDBJ databases">
        <authorList>
            <person name="Petersen C."/>
        </authorList>
    </citation>
    <scope>NUCLEOTIDE SEQUENCE</scope>
    <source>
        <strain evidence="2">IBT 29864</strain>
    </source>
</reference>
<dbReference type="GeneID" id="81444274"/>
<evidence type="ECO:0000313" key="3">
    <source>
        <dbReference type="Proteomes" id="UP001147782"/>
    </source>
</evidence>
<organism evidence="2 3">
    <name type="scientific">Penicillium cataractarum</name>
    <dbReference type="NCBI Taxonomy" id="2100454"/>
    <lineage>
        <taxon>Eukaryota</taxon>
        <taxon>Fungi</taxon>
        <taxon>Dikarya</taxon>
        <taxon>Ascomycota</taxon>
        <taxon>Pezizomycotina</taxon>
        <taxon>Eurotiomycetes</taxon>
        <taxon>Eurotiomycetidae</taxon>
        <taxon>Eurotiales</taxon>
        <taxon>Aspergillaceae</taxon>
        <taxon>Penicillium</taxon>
    </lineage>
</organism>
<protein>
    <submittedName>
        <fullName evidence="2">Uncharacterized protein</fullName>
    </submittedName>
</protein>
<dbReference type="Proteomes" id="UP001147782">
    <property type="component" value="Unassembled WGS sequence"/>
</dbReference>
<evidence type="ECO:0000313" key="2">
    <source>
        <dbReference type="EMBL" id="KAJ5354970.1"/>
    </source>
</evidence>
<dbReference type="InterPro" id="IPR021514">
    <property type="entry name" value="DUF3176"/>
</dbReference>
<sequence>MNAHLLSAPSVERTAEPGQQRLVSSDSIEKIGEKLKTRRSIGTWISDWFVWEMFAIFVSTSLVVAIFIILARFDNQPQPTWKYVSLNSLISWLSTLSKTCILFAVSETLGQLKWVWFANKPRPIPDLRTFDAASRGYYGSAELIWRHYRSMFHGCSFTYG</sequence>
<dbReference type="RefSeq" id="XP_056548993.1">
    <property type="nucleotide sequence ID" value="XM_056705095.1"/>
</dbReference>
<keyword evidence="1" id="KW-0472">Membrane</keyword>
<reference evidence="2" key="2">
    <citation type="journal article" date="2023" name="IMA Fungus">
        <title>Comparative genomic study of the Penicillium genus elucidates a diverse pangenome and 15 lateral gene transfer events.</title>
        <authorList>
            <person name="Petersen C."/>
            <person name="Sorensen T."/>
            <person name="Nielsen M.R."/>
            <person name="Sondergaard T.E."/>
            <person name="Sorensen J.L."/>
            <person name="Fitzpatrick D.A."/>
            <person name="Frisvad J.C."/>
            <person name="Nielsen K.L."/>
        </authorList>
    </citation>
    <scope>NUCLEOTIDE SEQUENCE</scope>
    <source>
        <strain evidence="2">IBT 29864</strain>
    </source>
</reference>
<comment type="caution">
    <text evidence="2">The sequence shown here is derived from an EMBL/GenBank/DDBJ whole genome shotgun (WGS) entry which is preliminary data.</text>
</comment>
<proteinExistence type="predicted"/>
<keyword evidence="3" id="KW-1185">Reference proteome</keyword>
<name>A0A9W9UTL0_9EURO</name>
<keyword evidence="1" id="KW-0812">Transmembrane</keyword>
<evidence type="ECO:0000256" key="1">
    <source>
        <dbReference type="SAM" id="Phobius"/>
    </source>
</evidence>
<dbReference type="PANTHER" id="PTHR35394">
    <property type="entry name" value="DUF3176 DOMAIN-CONTAINING PROTEIN"/>
    <property type="match status" value="1"/>
</dbReference>
<feature type="transmembrane region" description="Helical" evidence="1">
    <location>
        <begin position="48"/>
        <end position="71"/>
    </location>
</feature>
<gene>
    <name evidence="2" type="ORF">N7496_012182</name>
</gene>
<dbReference type="OrthoDB" id="5242705at2759"/>
<dbReference type="Pfam" id="PF11374">
    <property type="entry name" value="DUF3176"/>
    <property type="match status" value="1"/>
</dbReference>
<feature type="transmembrane region" description="Helical" evidence="1">
    <location>
        <begin position="83"/>
        <end position="105"/>
    </location>
</feature>
<dbReference type="EMBL" id="JAPZBS010000010">
    <property type="protein sequence ID" value="KAJ5354970.1"/>
    <property type="molecule type" value="Genomic_DNA"/>
</dbReference>
<accession>A0A9W9UTL0</accession>
<dbReference type="AlphaFoldDB" id="A0A9W9UTL0"/>
<dbReference type="PANTHER" id="PTHR35394:SF5">
    <property type="entry name" value="DUF3176 DOMAIN-CONTAINING PROTEIN"/>
    <property type="match status" value="1"/>
</dbReference>
<keyword evidence="1" id="KW-1133">Transmembrane helix</keyword>